<dbReference type="RefSeq" id="WP_271436447.1">
    <property type="nucleotide sequence ID" value="NZ_CP073355.1"/>
</dbReference>
<reference evidence="1" key="2">
    <citation type="submission" date="2022-06" db="EMBL/GenBank/DDBJ databases">
        <title>Thermospira aquatica gen. nov., sp. nov.</title>
        <authorList>
            <person name="Ben Ali Gam Z."/>
            <person name="Labat M."/>
        </authorList>
    </citation>
    <scope>NUCLEOTIDE SEQUENCE</scope>
    <source>
        <strain evidence="1">F1F22</strain>
    </source>
</reference>
<dbReference type="EMBL" id="CP073355">
    <property type="protein sequence ID" value="URA11315.1"/>
    <property type="molecule type" value="Genomic_DNA"/>
</dbReference>
<dbReference type="KEGG" id="taqu:KDW03_05850"/>
<keyword evidence="2" id="KW-1185">Reference proteome</keyword>
<sequence length="53" mass="6315">MIVIDAGIATEENLRMLREQKRDYVCVSLAKMKDRHIAEIEEKGRRLTDRERQ</sequence>
<organism evidence="1 2">
    <name type="scientific">Thermospira aquatica</name>
    <dbReference type="NCBI Taxonomy" id="2828656"/>
    <lineage>
        <taxon>Bacteria</taxon>
        <taxon>Pseudomonadati</taxon>
        <taxon>Spirochaetota</taxon>
        <taxon>Spirochaetia</taxon>
        <taxon>Brevinematales</taxon>
        <taxon>Thermospiraceae</taxon>
        <taxon>Thermospira</taxon>
    </lineage>
</organism>
<name>A0AAX3BG69_9SPIR</name>
<gene>
    <name evidence="1" type="ORF">KDW03_05850</name>
</gene>
<dbReference type="Proteomes" id="UP001056539">
    <property type="component" value="Chromosome"/>
</dbReference>
<evidence type="ECO:0000313" key="1">
    <source>
        <dbReference type="EMBL" id="URA11315.1"/>
    </source>
</evidence>
<reference evidence="1" key="1">
    <citation type="submission" date="2021-04" db="EMBL/GenBank/DDBJ databases">
        <authorList>
            <person name="Postec A."/>
        </authorList>
    </citation>
    <scope>NUCLEOTIDE SEQUENCE</scope>
    <source>
        <strain evidence="1">F1F22</strain>
    </source>
</reference>
<protein>
    <submittedName>
        <fullName evidence="1">Uncharacterized protein</fullName>
    </submittedName>
</protein>
<dbReference type="AlphaFoldDB" id="A0AAX3BG69"/>
<proteinExistence type="predicted"/>
<evidence type="ECO:0000313" key="2">
    <source>
        <dbReference type="Proteomes" id="UP001056539"/>
    </source>
</evidence>
<accession>A0AAX3BG69</accession>